<keyword evidence="1" id="KW-0472">Membrane</keyword>
<dbReference type="Gene3D" id="1.10.10.10">
    <property type="entry name" value="Winged helix-like DNA-binding domain superfamily/Winged helix DNA-binding domain"/>
    <property type="match status" value="1"/>
</dbReference>
<comment type="caution">
    <text evidence="3">The sequence shown here is derived from an EMBL/GenBank/DDBJ whole genome shotgun (WGS) entry which is preliminary data.</text>
</comment>
<dbReference type="AlphaFoldDB" id="A0A556MJF7"/>
<feature type="transmembrane region" description="Helical" evidence="1">
    <location>
        <begin position="6"/>
        <end position="26"/>
    </location>
</feature>
<dbReference type="EMBL" id="VLPL01000009">
    <property type="protein sequence ID" value="TSJ40040.1"/>
    <property type="molecule type" value="Genomic_DNA"/>
</dbReference>
<feature type="transmembrane region" description="Helical" evidence="1">
    <location>
        <begin position="135"/>
        <end position="153"/>
    </location>
</feature>
<evidence type="ECO:0000259" key="2">
    <source>
        <dbReference type="PROSITE" id="PS50043"/>
    </source>
</evidence>
<dbReference type="PROSITE" id="PS50043">
    <property type="entry name" value="HTH_LUXR_2"/>
    <property type="match status" value="1"/>
</dbReference>
<feature type="transmembrane region" description="Helical" evidence="1">
    <location>
        <begin position="38"/>
        <end position="58"/>
    </location>
</feature>
<evidence type="ECO:0000313" key="4">
    <source>
        <dbReference type="Proteomes" id="UP000316008"/>
    </source>
</evidence>
<evidence type="ECO:0000256" key="1">
    <source>
        <dbReference type="SAM" id="Phobius"/>
    </source>
</evidence>
<accession>A0A556MJF7</accession>
<name>A0A556MJF7_9FLAO</name>
<protein>
    <submittedName>
        <fullName evidence="3">Helix-turn-helix transcriptional regulator</fullName>
    </submittedName>
</protein>
<keyword evidence="4" id="KW-1185">Reference proteome</keyword>
<dbReference type="GO" id="GO:0003677">
    <property type="term" value="F:DNA binding"/>
    <property type="evidence" value="ECO:0007669"/>
    <property type="project" value="InterPro"/>
</dbReference>
<feature type="domain" description="HTH luxR-type" evidence="2">
    <location>
        <begin position="249"/>
        <end position="316"/>
    </location>
</feature>
<dbReference type="GO" id="GO:0006355">
    <property type="term" value="P:regulation of DNA-templated transcription"/>
    <property type="evidence" value="ECO:0007669"/>
    <property type="project" value="InterPro"/>
</dbReference>
<dbReference type="Pfam" id="PF00196">
    <property type="entry name" value="GerE"/>
    <property type="match status" value="1"/>
</dbReference>
<dbReference type="RefSeq" id="WP_144334168.1">
    <property type="nucleotide sequence ID" value="NZ_VLPL01000009.1"/>
</dbReference>
<gene>
    <name evidence="3" type="ORF">FO442_15690</name>
</gene>
<feature type="transmembrane region" description="Helical" evidence="1">
    <location>
        <begin position="199"/>
        <end position="218"/>
    </location>
</feature>
<reference evidence="3 4" key="1">
    <citation type="submission" date="2019-07" db="EMBL/GenBank/DDBJ databases">
        <authorList>
            <person name="Huq M.A."/>
        </authorList>
    </citation>
    <scope>NUCLEOTIDE SEQUENCE [LARGE SCALE GENOMIC DNA]</scope>
    <source>
        <strain evidence="3 4">MAH-3</strain>
    </source>
</reference>
<dbReference type="InterPro" id="IPR000792">
    <property type="entry name" value="Tscrpt_reg_LuxR_C"/>
</dbReference>
<dbReference type="InterPro" id="IPR036388">
    <property type="entry name" value="WH-like_DNA-bd_sf"/>
</dbReference>
<dbReference type="Proteomes" id="UP000316008">
    <property type="component" value="Unassembled WGS sequence"/>
</dbReference>
<organism evidence="3 4">
    <name type="scientific">Fluviicola chungangensis</name>
    <dbReference type="NCBI Taxonomy" id="2597671"/>
    <lineage>
        <taxon>Bacteria</taxon>
        <taxon>Pseudomonadati</taxon>
        <taxon>Bacteroidota</taxon>
        <taxon>Flavobacteriia</taxon>
        <taxon>Flavobacteriales</taxon>
        <taxon>Crocinitomicaceae</taxon>
        <taxon>Fluviicola</taxon>
    </lineage>
</organism>
<evidence type="ECO:0000313" key="3">
    <source>
        <dbReference type="EMBL" id="TSJ40040.1"/>
    </source>
</evidence>
<proteinExistence type="predicted"/>
<keyword evidence="1" id="KW-0812">Transmembrane</keyword>
<feature type="transmembrane region" description="Helical" evidence="1">
    <location>
        <begin position="106"/>
        <end position="129"/>
    </location>
</feature>
<keyword evidence="1" id="KW-1133">Transmembrane helix</keyword>
<dbReference type="SMART" id="SM00421">
    <property type="entry name" value="HTH_LUXR"/>
    <property type="match status" value="1"/>
</dbReference>
<dbReference type="SUPFAM" id="SSF46894">
    <property type="entry name" value="C-terminal effector domain of the bipartite response regulators"/>
    <property type="match status" value="1"/>
</dbReference>
<dbReference type="OrthoDB" id="1254222at2"/>
<feature type="transmembrane region" description="Helical" evidence="1">
    <location>
        <begin position="174"/>
        <end position="193"/>
    </location>
</feature>
<dbReference type="InterPro" id="IPR016032">
    <property type="entry name" value="Sig_transdc_resp-reg_C-effctor"/>
</dbReference>
<sequence>MFGTELKLTTFIFTCIEIIVLFFQLPNYLSRRQDKSRFRFLILIVAFIFYNLCSGLLPDERIPIHILAQNILAFGSGIILATYYFYYLVQELNISQEKLFNTKVLFWSLVLSFGVGFILTYFITGNIAISKRNFIVLPVLISVYFCITTVKFLSKKRKKQKLEETPFKLMIYSGYIGIIFMATMPIVVFFGDYQTINNGLVNISFIITFYAYTKYYLFQSKVEYNLLKKAGFLGIKETTNDELNDLQSELLEKSGLTSRELDIAYLILKNKSMTYEDIAQETFITPKTVSKHASNIYKKTESANKKDFIEKFSGENFRTETNFETIDNQPINKNTYETRT</sequence>
<feature type="transmembrane region" description="Helical" evidence="1">
    <location>
        <begin position="64"/>
        <end position="86"/>
    </location>
</feature>